<sequence>MSSVVASGSLYPRSPIIKQIKESCYDPLKHVNLIWTKAHVGTFGNEVADSIAGAAIELGDDHRLGLPKSYIKRHLKDQLMADWQREWDSSEKGRLTYNIVNSVTNQLTFKNQILIYFVTRQGSFPTFLFKIGKIDSPNCACGGLGSPEHFLATGCSYMKTFIKMRTVETPLQCSFILLSCRGFHLPGLPDSDWSAKSRDLLGLILATGSSS</sequence>
<evidence type="ECO:0000313" key="1">
    <source>
        <dbReference type="EMBL" id="KAG8175586.1"/>
    </source>
</evidence>
<accession>A0AAV6TVB5</accession>
<dbReference type="GO" id="GO:0003676">
    <property type="term" value="F:nucleic acid binding"/>
    <property type="evidence" value="ECO:0007669"/>
    <property type="project" value="InterPro"/>
</dbReference>
<evidence type="ECO:0008006" key="3">
    <source>
        <dbReference type="Google" id="ProtNLM"/>
    </source>
</evidence>
<dbReference type="InterPro" id="IPR012337">
    <property type="entry name" value="RNaseH-like_sf"/>
</dbReference>
<dbReference type="InterPro" id="IPR036397">
    <property type="entry name" value="RNaseH_sf"/>
</dbReference>
<gene>
    <name evidence="1" type="ORF">JTE90_018879</name>
</gene>
<evidence type="ECO:0000313" key="2">
    <source>
        <dbReference type="Proteomes" id="UP000827092"/>
    </source>
</evidence>
<reference evidence="1 2" key="1">
    <citation type="journal article" date="2022" name="Nat. Ecol. Evol.">
        <title>A masculinizing supergene underlies an exaggerated male reproductive morph in a spider.</title>
        <authorList>
            <person name="Hendrickx F."/>
            <person name="De Corte Z."/>
            <person name="Sonet G."/>
            <person name="Van Belleghem S.M."/>
            <person name="Kostlbacher S."/>
            <person name="Vangestel C."/>
        </authorList>
    </citation>
    <scope>NUCLEOTIDE SEQUENCE [LARGE SCALE GENOMIC DNA]</scope>
    <source>
        <strain evidence="1">W744_W776</strain>
    </source>
</reference>
<proteinExistence type="predicted"/>
<dbReference type="EMBL" id="JAFNEN010000983">
    <property type="protein sequence ID" value="KAG8175586.1"/>
    <property type="molecule type" value="Genomic_DNA"/>
</dbReference>
<protein>
    <recommendedName>
        <fullName evidence="3">RNase H type-1 domain-containing protein</fullName>
    </recommendedName>
</protein>
<keyword evidence="2" id="KW-1185">Reference proteome</keyword>
<dbReference type="SUPFAM" id="SSF53098">
    <property type="entry name" value="Ribonuclease H-like"/>
    <property type="match status" value="1"/>
</dbReference>
<dbReference type="AlphaFoldDB" id="A0AAV6TVB5"/>
<dbReference type="Gene3D" id="3.30.420.10">
    <property type="entry name" value="Ribonuclease H-like superfamily/Ribonuclease H"/>
    <property type="match status" value="1"/>
</dbReference>
<organism evidence="1 2">
    <name type="scientific">Oedothorax gibbosus</name>
    <dbReference type="NCBI Taxonomy" id="931172"/>
    <lineage>
        <taxon>Eukaryota</taxon>
        <taxon>Metazoa</taxon>
        <taxon>Ecdysozoa</taxon>
        <taxon>Arthropoda</taxon>
        <taxon>Chelicerata</taxon>
        <taxon>Arachnida</taxon>
        <taxon>Araneae</taxon>
        <taxon>Araneomorphae</taxon>
        <taxon>Entelegynae</taxon>
        <taxon>Araneoidea</taxon>
        <taxon>Linyphiidae</taxon>
        <taxon>Erigoninae</taxon>
        <taxon>Oedothorax</taxon>
    </lineage>
</organism>
<name>A0AAV6TVB5_9ARAC</name>
<dbReference type="Proteomes" id="UP000827092">
    <property type="component" value="Unassembled WGS sequence"/>
</dbReference>
<comment type="caution">
    <text evidence="1">The sequence shown here is derived from an EMBL/GenBank/DDBJ whole genome shotgun (WGS) entry which is preliminary data.</text>
</comment>